<evidence type="ECO:0000256" key="1">
    <source>
        <dbReference type="SAM" id="MobiDB-lite"/>
    </source>
</evidence>
<sequence length="216" mass="23952">MYSLSPTSRRTHFGRVAIALWVTVLHLAALWLVDAFDRKNATPTRQAVSPIQVRLLPPSPSPRALTKTAQTSEERHLPAATQKLRTTQRAVATVERPSRTRIEWSNPPDSSHPTRPDEVKVTRSAEATEAVDEPFSVREERYAPLDLSLPRQHADATVFDHRVFKGTNPKKSANQVFSEAIERAQRPDCRSAHAGAGVLAIPLLLADSISGRGCKW</sequence>
<evidence type="ECO:0000313" key="2">
    <source>
        <dbReference type="EMBL" id="MET4575316.1"/>
    </source>
</evidence>
<dbReference type="EMBL" id="JBEPSH010000001">
    <property type="protein sequence ID" value="MET4575316.1"/>
    <property type="molecule type" value="Genomic_DNA"/>
</dbReference>
<accession>A0ABV2Q2R9</accession>
<proteinExistence type="predicted"/>
<dbReference type="RefSeq" id="WP_354440683.1">
    <property type="nucleotide sequence ID" value="NZ_JBEPSH010000001.1"/>
</dbReference>
<organism evidence="2 3">
    <name type="scientific">Ottowia thiooxydans</name>
    <dbReference type="NCBI Taxonomy" id="219182"/>
    <lineage>
        <taxon>Bacteria</taxon>
        <taxon>Pseudomonadati</taxon>
        <taxon>Pseudomonadota</taxon>
        <taxon>Betaproteobacteria</taxon>
        <taxon>Burkholderiales</taxon>
        <taxon>Comamonadaceae</taxon>
        <taxon>Ottowia</taxon>
    </lineage>
</organism>
<feature type="compositionally biased region" description="Basic and acidic residues" evidence="1">
    <location>
        <begin position="112"/>
        <end position="123"/>
    </location>
</feature>
<name>A0ABV2Q2R9_9BURK</name>
<dbReference type="Proteomes" id="UP001549320">
    <property type="component" value="Unassembled WGS sequence"/>
</dbReference>
<reference evidence="2 3" key="1">
    <citation type="submission" date="2024-06" db="EMBL/GenBank/DDBJ databases">
        <title>Sorghum-associated microbial communities from plants grown in Nebraska, USA.</title>
        <authorList>
            <person name="Schachtman D."/>
        </authorList>
    </citation>
    <scope>NUCLEOTIDE SEQUENCE [LARGE SCALE GENOMIC DNA]</scope>
    <source>
        <strain evidence="2 3">2709</strain>
    </source>
</reference>
<comment type="caution">
    <text evidence="2">The sequence shown here is derived from an EMBL/GenBank/DDBJ whole genome shotgun (WGS) entry which is preliminary data.</text>
</comment>
<protein>
    <recommendedName>
        <fullName evidence="4">Transmembrane protein</fullName>
    </recommendedName>
</protein>
<keyword evidence="3" id="KW-1185">Reference proteome</keyword>
<evidence type="ECO:0008006" key="4">
    <source>
        <dbReference type="Google" id="ProtNLM"/>
    </source>
</evidence>
<evidence type="ECO:0000313" key="3">
    <source>
        <dbReference type="Proteomes" id="UP001549320"/>
    </source>
</evidence>
<feature type="region of interest" description="Disordered" evidence="1">
    <location>
        <begin position="56"/>
        <end position="130"/>
    </location>
</feature>
<gene>
    <name evidence="2" type="ORF">ABIE13_000413</name>
</gene>